<accession>A0A6J7WUQ6</accession>
<gene>
    <name evidence="1" type="ORF">UFOVP244_180</name>
</gene>
<protein>
    <submittedName>
        <fullName evidence="1">Uncharacterized protein</fullName>
    </submittedName>
</protein>
<reference evidence="1" key="1">
    <citation type="submission" date="2020-05" db="EMBL/GenBank/DDBJ databases">
        <authorList>
            <person name="Chiriac C."/>
            <person name="Salcher M."/>
            <person name="Ghai R."/>
            <person name="Kavagutti S V."/>
        </authorList>
    </citation>
    <scope>NUCLEOTIDE SEQUENCE</scope>
</reference>
<dbReference type="EMBL" id="LR798292">
    <property type="protein sequence ID" value="CAB5221500.1"/>
    <property type="molecule type" value="Genomic_DNA"/>
</dbReference>
<sequence length="948" mass="98920">MTVYSKLSILINGIQTNVDFSQADTTLSVRTLRITDGMSSHDINSELLNVLLNGSDASQYHHHDSLYYRKAQVDSIVAAEATIARNAEGALSGRLNTVEGVGAGSIAKALQDAKDFATGAVSDEATIARNAELALSNRLDTVEGVGAGSIQKALQDAKDWTDSSISNLINGAPQALDTLKEIADQLRDDEDAVSALIATVNTNRTDLHNEVVAEQNRALAAEGLISTSVTTERNARIAEDARIEGLVTSQGTSFQGQIAQLGTDLHTEQTTARNAEEALSGRLNTVEGVGVGSIAKALQDAKDFATGAVSDEATIARNAELALSNRLDTVEGVGAGSIAKALQDAKDFTEAAISSLVDGAEGALDTLKEIAEQLRDDEDAVSALIATVNTNRTDLHNEVVAERNRALAAEGDLNTSFGTQVIRLDGRITDLETSLTTLISEQVADARATYVYLNNAAMMGVSSGKAVRVSASDSFDVASNAGASTATGAFGVAAQTTSYGQSTKIQVAGRAQVSSMEMFTPGSRVYLGADGQATMTPPESAGSAVVLLGVACSSNEVILNVQLVSVNAGSSGGGGGGGGGGGSTFSYYFGMQSGENYDVNYTVVNSAPKWVGLQKSPDDGNTWQFVAIVQPTTYNFGSISASLLAGGDLVRLALYEDNLGQMITYPEVASPSWVAIINGVGGGGGGTPSLTNVTYAPGMMSPETAYFSWTASNVPTGKYYYMFAVSQDPTVHAPLYLGGSQDPYGAVNFNLLDPSFTYVVALSEMDWAAEGAILATSDPFQVPQGTAGNGGGGGGGGGGAETLYLQQTAGYFDGSQTANPRYLRGITFMGNGQSLTKLAVRLKYNYGSGTVKFLIRDSFTGTPVSTSNEIDITTLVDSPMTEFTFSSPAVIASGTRYYAEIFVSGGEVGMQWEQGPVGNYGINYYWYDTVSGGSEYQGTWTSALYTSV</sequence>
<proteinExistence type="predicted"/>
<name>A0A6J7WUQ6_9CAUD</name>
<organism evidence="1">
    <name type="scientific">uncultured Caudovirales phage</name>
    <dbReference type="NCBI Taxonomy" id="2100421"/>
    <lineage>
        <taxon>Viruses</taxon>
        <taxon>Duplodnaviria</taxon>
        <taxon>Heunggongvirae</taxon>
        <taxon>Uroviricota</taxon>
        <taxon>Caudoviricetes</taxon>
        <taxon>Peduoviridae</taxon>
        <taxon>Maltschvirus</taxon>
        <taxon>Maltschvirus maltsch</taxon>
    </lineage>
</organism>
<evidence type="ECO:0000313" key="1">
    <source>
        <dbReference type="EMBL" id="CAB5221500.1"/>
    </source>
</evidence>